<protein>
    <submittedName>
        <fullName evidence="2">Competence/damage-inducible protein CinA-like protein</fullName>
    </submittedName>
</protein>
<evidence type="ECO:0000259" key="1">
    <source>
        <dbReference type="Pfam" id="PF02464"/>
    </source>
</evidence>
<dbReference type="OrthoDB" id="9801454at2"/>
<accession>H2J2B2</accession>
<dbReference type="InterPro" id="IPR008136">
    <property type="entry name" value="CinA_C"/>
</dbReference>
<dbReference type="NCBIfam" id="TIGR00199">
    <property type="entry name" value="PncC_domain"/>
    <property type="match status" value="1"/>
</dbReference>
<dbReference type="Proteomes" id="UP000009010">
    <property type="component" value="Plasmid pRahaq202"/>
</dbReference>
<dbReference type="EMBL" id="CP003246">
    <property type="protein sequence ID" value="AEX54729.1"/>
    <property type="molecule type" value="Genomic_DNA"/>
</dbReference>
<dbReference type="KEGG" id="raq:Rahaq2_5020"/>
<keyword evidence="2" id="KW-0614">Plasmid</keyword>
<dbReference type="Gene3D" id="3.90.950.20">
    <property type="entry name" value="CinA-like"/>
    <property type="match status" value="1"/>
</dbReference>
<sequence length="169" mass="17834">MDETLLNAAKRAVQSLKKRNLTLSSAESCTAGMISMALCAASDDGVPYASGFITYDDRAKNQLLHVSADTLTKFTAVSAETVKEMAQGACEVAGTDTGVSVSGYAGPEGGKDGTPAGTVWFGWYLGPGSQQQEVRHFDGDCEAVILQASIFALERLASQVEELPDKFSK</sequence>
<gene>
    <name evidence="2" type="ordered locus">Rahaq2_5020</name>
</gene>
<dbReference type="Pfam" id="PF02464">
    <property type="entry name" value="CinA"/>
    <property type="match status" value="1"/>
</dbReference>
<evidence type="ECO:0000313" key="2">
    <source>
        <dbReference type="EMBL" id="AEX54729.1"/>
    </source>
</evidence>
<evidence type="ECO:0000313" key="3">
    <source>
        <dbReference type="Proteomes" id="UP000009010"/>
    </source>
</evidence>
<keyword evidence="3" id="KW-1185">Reference proteome</keyword>
<geneLocation type="plasmid" evidence="2 3">
    <name>pRahaq202</name>
</geneLocation>
<dbReference type="InterPro" id="IPR036653">
    <property type="entry name" value="CinA-like_C"/>
</dbReference>
<organism evidence="2 3">
    <name type="scientific">Rahnella aquatilis (strain ATCC 33071 / DSM 4594 / JCM 1683 / NBRC 105701 / NCIMB 13365 / CIP 78.65)</name>
    <dbReference type="NCBI Taxonomy" id="745277"/>
    <lineage>
        <taxon>Bacteria</taxon>
        <taxon>Pseudomonadati</taxon>
        <taxon>Pseudomonadota</taxon>
        <taxon>Gammaproteobacteria</taxon>
        <taxon>Enterobacterales</taxon>
        <taxon>Yersiniaceae</taxon>
        <taxon>Rahnella</taxon>
    </lineage>
</organism>
<dbReference type="AlphaFoldDB" id="H2J2B2"/>
<name>H2J2B2_RAHAC</name>
<feature type="domain" description="CinA C-terminal" evidence="1">
    <location>
        <begin position="9"/>
        <end position="158"/>
    </location>
</feature>
<dbReference type="SUPFAM" id="SSF142433">
    <property type="entry name" value="CinA-like"/>
    <property type="match status" value="1"/>
</dbReference>
<reference evidence="2 3" key="1">
    <citation type="journal article" date="2012" name="J. Bacteriol.">
        <title>Complete Genome Sequence of Rahnella aquatilis CIP 78.65.</title>
        <authorList>
            <person name="Martinez R.J."/>
            <person name="Bruce D."/>
            <person name="Detter C."/>
            <person name="Goodwin L.A."/>
            <person name="Han J."/>
            <person name="Han C.S."/>
            <person name="Held B."/>
            <person name="Land M.L."/>
            <person name="Mikhailova N."/>
            <person name="Nolan M."/>
            <person name="Pennacchio L."/>
            <person name="Pitluck S."/>
            <person name="Tapia R."/>
            <person name="Woyke T."/>
            <person name="Sobecky P.A."/>
        </authorList>
    </citation>
    <scope>NUCLEOTIDE SEQUENCE [LARGE SCALE GENOMIC DNA]</scope>
    <source>
        <strain evidence="3">ATCC 33071 / DSM 4594 / JCM 1683 / NBRC 105701 / NCIMB 13365 / CIP 78.65</strain>
        <plasmid evidence="2">pRahaq202</plasmid>
    </source>
</reference>
<dbReference type="HOGENOM" id="CLU_030805_1_1_6"/>
<dbReference type="PATRIC" id="fig|745277.3.peg.4795"/>
<dbReference type="eggNOG" id="COG1546">
    <property type="taxonomic scope" value="Bacteria"/>
</dbReference>
<reference evidence="3" key="2">
    <citation type="submission" date="2012-01" db="EMBL/GenBank/DDBJ databases">
        <title>Complete sequence of plasmid 2 of Rahnella aquatilis CIP 78.65.</title>
        <authorList>
            <person name="Lucas S."/>
            <person name="Han J."/>
            <person name="Lapidus A."/>
            <person name="Cheng J.-F."/>
            <person name="Goodwin L."/>
            <person name="Pitluck S."/>
            <person name="Peters L."/>
            <person name="Ovchinnikova G."/>
            <person name="Held B."/>
            <person name="Detter J.C."/>
            <person name="Han C."/>
            <person name="Tapia R."/>
            <person name="Land M."/>
            <person name="Hauser L."/>
            <person name="Kyrpides N."/>
            <person name="Ivanova N."/>
            <person name="Pagani I."/>
            <person name="Sobecky P."/>
            <person name="Martinez R."/>
            <person name="Woyke T."/>
        </authorList>
    </citation>
    <scope>NUCLEOTIDE SEQUENCE [LARGE SCALE GENOMIC DNA]</scope>
    <source>
        <strain evidence="3">ATCC 33071 / DSM 4594 / JCM 1683 / NBRC 105701 / NCIMB 13365 / CIP 78.65</strain>
        <plasmid evidence="3">pRahaq202</plasmid>
    </source>
</reference>
<dbReference type="RefSeq" id="WP_014333838.1">
    <property type="nucleotide sequence ID" value="NC_016819.1"/>
</dbReference>
<proteinExistence type="predicted"/>